<proteinExistence type="inferred from homology"/>
<keyword evidence="6" id="KW-0547">Nucleotide-binding</keyword>
<dbReference type="SUPFAM" id="SSF52374">
    <property type="entry name" value="Nucleotidylyl transferase"/>
    <property type="match status" value="1"/>
</dbReference>
<evidence type="ECO:0000256" key="4">
    <source>
        <dbReference type="ARBA" id="ARBA00022598"/>
    </source>
</evidence>
<keyword evidence="4 9" id="KW-0436">Ligase</keyword>
<evidence type="ECO:0000256" key="5">
    <source>
        <dbReference type="ARBA" id="ARBA00022655"/>
    </source>
</evidence>
<dbReference type="Gene3D" id="3.30.1300.10">
    <property type="entry name" value="Pantoate-beta-alanine ligase, C-terminal domain"/>
    <property type="match status" value="1"/>
</dbReference>
<name>A0ABV7ILZ4_9SPHN</name>
<dbReference type="Pfam" id="PF02569">
    <property type="entry name" value="Pantoate_ligase"/>
    <property type="match status" value="1"/>
</dbReference>
<evidence type="ECO:0000313" key="9">
    <source>
        <dbReference type="EMBL" id="MFC3173700.1"/>
    </source>
</evidence>
<dbReference type="PANTHER" id="PTHR21299:SF1">
    <property type="entry name" value="PANTOATE--BETA-ALANINE LIGASE"/>
    <property type="match status" value="1"/>
</dbReference>
<comment type="catalytic activity">
    <reaction evidence="8">
        <text>(R)-pantoate + beta-alanine + ATP = (R)-pantothenate + AMP + diphosphate + H(+)</text>
        <dbReference type="Rhea" id="RHEA:10912"/>
        <dbReference type="ChEBI" id="CHEBI:15378"/>
        <dbReference type="ChEBI" id="CHEBI:15980"/>
        <dbReference type="ChEBI" id="CHEBI:29032"/>
        <dbReference type="ChEBI" id="CHEBI:30616"/>
        <dbReference type="ChEBI" id="CHEBI:33019"/>
        <dbReference type="ChEBI" id="CHEBI:57966"/>
        <dbReference type="ChEBI" id="CHEBI:456215"/>
        <dbReference type="EC" id="6.3.2.1"/>
    </reaction>
</comment>
<dbReference type="GO" id="GO:0016874">
    <property type="term" value="F:ligase activity"/>
    <property type="evidence" value="ECO:0007669"/>
    <property type="project" value="UniProtKB-KW"/>
</dbReference>
<comment type="similarity">
    <text evidence="2">Belongs to the pantothenate synthetase family.</text>
</comment>
<reference evidence="10" key="1">
    <citation type="journal article" date="2019" name="Int. J. Syst. Evol. Microbiol.">
        <title>The Global Catalogue of Microorganisms (GCM) 10K type strain sequencing project: providing services to taxonomists for standard genome sequencing and annotation.</title>
        <authorList>
            <consortium name="The Broad Institute Genomics Platform"/>
            <consortium name="The Broad Institute Genome Sequencing Center for Infectious Disease"/>
            <person name="Wu L."/>
            <person name="Ma J."/>
        </authorList>
    </citation>
    <scope>NUCLEOTIDE SEQUENCE [LARGE SCALE GENOMIC DNA]</scope>
    <source>
        <strain evidence="10">KCTC 42984</strain>
    </source>
</reference>
<comment type="pathway">
    <text evidence="1">Cofactor biosynthesis; (R)-pantothenate biosynthesis; (R)-pantothenate from (R)-pantoate and beta-alanine: step 1/1.</text>
</comment>
<dbReference type="RefSeq" id="WP_379509085.1">
    <property type="nucleotide sequence ID" value="NZ_JBHRTQ010000005.1"/>
</dbReference>
<evidence type="ECO:0000256" key="6">
    <source>
        <dbReference type="ARBA" id="ARBA00022741"/>
    </source>
</evidence>
<evidence type="ECO:0000313" key="10">
    <source>
        <dbReference type="Proteomes" id="UP001595604"/>
    </source>
</evidence>
<keyword evidence="7" id="KW-0067">ATP-binding</keyword>
<dbReference type="InterPro" id="IPR003721">
    <property type="entry name" value="Pantoate_ligase"/>
</dbReference>
<dbReference type="PANTHER" id="PTHR21299">
    <property type="entry name" value="CYTIDYLATE KINASE/PANTOATE-BETA-ALANINE LIGASE"/>
    <property type="match status" value="1"/>
</dbReference>
<keyword evidence="5" id="KW-0566">Pantothenate biosynthesis</keyword>
<dbReference type="Gene3D" id="3.40.50.620">
    <property type="entry name" value="HUPs"/>
    <property type="match status" value="1"/>
</dbReference>
<evidence type="ECO:0000256" key="7">
    <source>
        <dbReference type="ARBA" id="ARBA00022840"/>
    </source>
</evidence>
<evidence type="ECO:0000256" key="1">
    <source>
        <dbReference type="ARBA" id="ARBA00004990"/>
    </source>
</evidence>
<dbReference type="Proteomes" id="UP001595604">
    <property type="component" value="Unassembled WGS sequence"/>
</dbReference>
<accession>A0ABV7ILZ4</accession>
<gene>
    <name evidence="9" type="ORF">ACFOD9_05490</name>
</gene>
<evidence type="ECO:0000256" key="3">
    <source>
        <dbReference type="ARBA" id="ARBA00012219"/>
    </source>
</evidence>
<organism evidence="9 10">
    <name type="scientific">Novosphingobium bradum</name>
    <dbReference type="NCBI Taxonomy" id="1737444"/>
    <lineage>
        <taxon>Bacteria</taxon>
        <taxon>Pseudomonadati</taxon>
        <taxon>Pseudomonadota</taxon>
        <taxon>Alphaproteobacteria</taxon>
        <taxon>Sphingomonadales</taxon>
        <taxon>Sphingomonadaceae</taxon>
        <taxon>Novosphingobium</taxon>
    </lineage>
</organism>
<sequence length="274" mass="30001">MKILSKISEIRELLNPARASGKSIGVMGTSGRMHAGHQSLVQRAVDENELAIMFWLGAAGTALYDRNWDDDRKLVEATGIQYAYLPDYADYMPVRPNLTLTIIPQLSTGAPPMEKIEHLDAVTTSTAKLFNIFGPMRYYSGEKDWQQLAMFKRMVIDMAYDIEVIGCEVVREDDGLAMSSRNVKLTPEDRAKAPALYQALEAGKAAIEGGETSSAKVTDLVRRRMAEAGEVVYVHAVDAATLQPMDRLTGDIRIIASLQLGIVPLVDNIGAVAA</sequence>
<dbReference type="InterPro" id="IPR042176">
    <property type="entry name" value="Pantoate_ligase_C"/>
</dbReference>
<comment type="caution">
    <text evidence="9">The sequence shown here is derived from an EMBL/GenBank/DDBJ whole genome shotgun (WGS) entry which is preliminary data.</text>
</comment>
<evidence type="ECO:0000256" key="8">
    <source>
        <dbReference type="ARBA" id="ARBA00048258"/>
    </source>
</evidence>
<protein>
    <recommendedName>
        <fullName evidence="3">pantoate--beta-alanine ligase (AMP-forming)</fullName>
        <ecNumber evidence="3">6.3.2.1</ecNumber>
    </recommendedName>
</protein>
<dbReference type="InterPro" id="IPR014729">
    <property type="entry name" value="Rossmann-like_a/b/a_fold"/>
</dbReference>
<evidence type="ECO:0000256" key="2">
    <source>
        <dbReference type="ARBA" id="ARBA00009256"/>
    </source>
</evidence>
<dbReference type="EC" id="6.3.2.1" evidence="3"/>
<dbReference type="EMBL" id="JBHRTQ010000005">
    <property type="protein sequence ID" value="MFC3173700.1"/>
    <property type="molecule type" value="Genomic_DNA"/>
</dbReference>
<keyword evidence="10" id="KW-1185">Reference proteome</keyword>